<keyword evidence="1" id="KW-0472">Membrane</keyword>
<dbReference type="GO" id="GO:0016989">
    <property type="term" value="F:sigma factor antagonist activity"/>
    <property type="evidence" value="ECO:0007669"/>
    <property type="project" value="TreeGrafter"/>
</dbReference>
<dbReference type="eggNOG" id="COG3712">
    <property type="taxonomic scope" value="Bacteria"/>
</dbReference>
<dbReference type="RefSeq" id="WP_014774325.1">
    <property type="nucleotide sequence ID" value="NC_018011.1"/>
</dbReference>
<keyword evidence="1" id="KW-0812">Transmembrane</keyword>
<dbReference type="InterPro" id="IPR032508">
    <property type="entry name" value="FecR_C"/>
</dbReference>
<dbReference type="PANTHER" id="PTHR30273:SF2">
    <property type="entry name" value="PROTEIN FECR"/>
    <property type="match status" value="1"/>
</dbReference>
<evidence type="ECO:0000313" key="4">
    <source>
        <dbReference type="EMBL" id="AFL76484.1"/>
    </source>
</evidence>
<feature type="domain" description="FecR protein" evidence="2">
    <location>
        <begin position="116"/>
        <end position="208"/>
    </location>
</feature>
<dbReference type="Pfam" id="PF16344">
    <property type="entry name" value="FecR_C"/>
    <property type="match status" value="1"/>
</dbReference>
<dbReference type="Gene3D" id="3.55.50.30">
    <property type="match status" value="1"/>
</dbReference>
<evidence type="ECO:0000259" key="3">
    <source>
        <dbReference type="Pfam" id="PF16344"/>
    </source>
</evidence>
<accession>I3YHL6</accession>
<dbReference type="EMBL" id="CP003274">
    <property type="protein sequence ID" value="AFL76484.1"/>
    <property type="molecule type" value="Genomic_DNA"/>
</dbReference>
<evidence type="ECO:0000256" key="1">
    <source>
        <dbReference type="SAM" id="Phobius"/>
    </source>
</evidence>
<keyword evidence="1" id="KW-1133">Transmembrane helix</keyword>
<proteinExistence type="predicted"/>
<dbReference type="PATRIC" id="fig|679935.3.peg.74"/>
<dbReference type="HOGENOM" id="CLU_050192_2_3_10"/>
<dbReference type="KEGG" id="afd:Alfi_0068"/>
<dbReference type="PIRSF" id="PIRSF018266">
    <property type="entry name" value="FecR"/>
    <property type="match status" value="1"/>
</dbReference>
<protein>
    <submittedName>
        <fullName evidence="4">Fe2+-dicitrate sensor, membrane component</fullName>
    </submittedName>
</protein>
<organism evidence="4 5">
    <name type="scientific">Alistipes finegoldii (strain DSM 17242 / JCM 16770 / CCUG 46020 / CIP 107999 / KCTC 15236 / AHN 2437)</name>
    <dbReference type="NCBI Taxonomy" id="679935"/>
    <lineage>
        <taxon>Bacteria</taxon>
        <taxon>Pseudomonadati</taxon>
        <taxon>Bacteroidota</taxon>
        <taxon>Bacteroidia</taxon>
        <taxon>Bacteroidales</taxon>
        <taxon>Rikenellaceae</taxon>
        <taxon>Alistipes</taxon>
    </lineage>
</organism>
<dbReference type="PANTHER" id="PTHR30273">
    <property type="entry name" value="PERIPLASMIC SIGNAL SENSOR AND SIGMA FACTOR ACTIVATOR FECR-RELATED"/>
    <property type="match status" value="1"/>
</dbReference>
<evidence type="ECO:0000313" key="5">
    <source>
        <dbReference type="Proteomes" id="UP000006052"/>
    </source>
</evidence>
<dbReference type="InterPro" id="IPR012373">
    <property type="entry name" value="Ferrdict_sens_TM"/>
</dbReference>
<dbReference type="Gene3D" id="2.60.120.1440">
    <property type="match status" value="1"/>
</dbReference>
<dbReference type="AlphaFoldDB" id="I3YHL6"/>
<feature type="transmembrane region" description="Helical" evidence="1">
    <location>
        <begin position="87"/>
        <end position="108"/>
    </location>
</feature>
<reference evidence="5" key="1">
    <citation type="journal article" date="2013" name="Stand. Genomic Sci.">
        <title>Complete genome sequence of the bile-resistant pigment-producing anaerobe Alistipes finegoldii type strain (AHN2437(T)).</title>
        <authorList>
            <person name="Mavromatis K."/>
            <person name="Stackebrandt E."/>
            <person name="Munk C."/>
            <person name="Lapidus A."/>
            <person name="Nolan M."/>
            <person name="Lucas S."/>
            <person name="Hammon N."/>
            <person name="Deshpande S."/>
            <person name="Cheng J.F."/>
            <person name="Tapia R."/>
            <person name="Goodwin L.A."/>
            <person name="Pitluck S."/>
            <person name="Liolios K."/>
            <person name="Pagani I."/>
            <person name="Ivanova N."/>
            <person name="Mikhailova N."/>
            <person name="Huntemann M."/>
            <person name="Pati A."/>
            <person name="Chen A."/>
            <person name="Palaniappan K."/>
            <person name="Land M."/>
            <person name="Hauser L."/>
            <person name="Rohde M."/>
            <person name="Gronow S."/>
            <person name="Goker M."/>
            <person name="Detter J.C."/>
            <person name="Bristow J."/>
            <person name="Eisen J.A."/>
            <person name="Markowitz V."/>
            <person name="Hugenholtz P."/>
            <person name="Kyrpides N.C."/>
            <person name="Klenk H.P."/>
            <person name="Woyke T."/>
        </authorList>
    </citation>
    <scope>NUCLEOTIDE SEQUENCE</scope>
    <source>
        <strain evidence="5">DSM 17242 / JCM 16770 / AHN 2437 / CCUG 46020 / CIP 107999</strain>
    </source>
</reference>
<dbReference type="Pfam" id="PF04773">
    <property type="entry name" value="FecR"/>
    <property type="match status" value="1"/>
</dbReference>
<dbReference type="InterPro" id="IPR006860">
    <property type="entry name" value="FecR"/>
</dbReference>
<evidence type="ECO:0000259" key="2">
    <source>
        <dbReference type="Pfam" id="PF04773"/>
    </source>
</evidence>
<dbReference type="STRING" id="679935.Alfi_0068"/>
<gene>
    <name evidence="4" type="ordered locus">Alfi_0068</name>
</gene>
<dbReference type="Proteomes" id="UP000006052">
    <property type="component" value="Chromosome"/>
</dbReference>
<feature type="domain" description="Protein FecR C-terminal" evidence="3">
    <location>
        <begin position="256"/>
        <end position="319"/>
    </location>
</feature>
<name>I3YHL6_ALIFI</name>
<sequence length="336" mass="38273">MNTPNIEKLLVRYYNDELPFDQTARVAAWIAASEENRKIAEQIYYICFAAETQEAKAALDTAGALRKVKGRIRAEKWRRTLRQVERAAAVMLLPLVGLSAYLLMQVGYKYNSMVEIRSTTGMVSSVTLPDDTRVWLNSNSYLRYPAKFTGKERRVVLYGEGYFDVTKDPERKFVVEAQSTEIEVYGTEFNVEAYDDEYIRATLVSGRIGMKYDDANHRSQLVQMMPDQQITYNARTGVIYLNTANIPCNTSWKEGKIVLSNTPLKDALRMIGNKYNVSFNIRNDELLGNTFTGTFSNQSLDLILKHFSISSKIKFRRIDQTAGDKASAGRAVFEVY</sequence>